<dbReference type="PANTHER" id="PTHR34386">
    <property type="entry name" value="GLUTAREDOXIN"/>
    <property type="match status" value="1"/>
</dbReference>
<sequence>MAEVLVFTTSTCPWCRRAKEYLANKNLSFREVNVERDAAAAEEMVEATGQSAVPALKIGDTWVVGFHPPTIDRAFARAGLPSVG</sequence>
<name>A0A6G8QDH6_9ACTN</name>
<evidence type="ECO:0000313" key="4">
    <source>
        <dbReference type="EMBL" id="QIN84488.1"/>
    </source>
</evidence>
<accession>A0A6G8QDH6</accession>
<dbReference type="Proteomes" id="UP000501452">
    <property type="component" value="Chromosome"/>
</dbReference>
<keyword evidence="5" id="KW-1185">Reference proteome</keyword>
<dbReference type="GO" id="GO:0009055">
    <property type="term" value="F:electron transfer activity"/>
    <property type="evidence" value="ECO:0007669"/>
    <property type="project" value="TreeGrafter"/>
</dbReference>
<feature type="domain" description="Glutaredoxin" evidence="3">
    <location>
        <begin position="4"/>
        <end position="61"/>
    </location>
</feature>
<dbReference type="KEGG" id="rub:GBA63_18955"/>
<evidence type="ECO:0000259" key="3">
    <source>
        <dbReference type="Pfam" id="PF00462"/>
    </source>
</evidence>
<dbReference type="CDD" id="cd02976">
    <property type="entry name" value="NrdH"/>
    <property type="match status" value="1"/>
</dbReference>
<dbReference type="PROSITE" id="PS00195">
    <property type="entry name" value="GLUTAREDOXIN_1"/>
    <property type="match status" value="1"/>
</dbReference>
<keyword evidence="1" id="KW-1015">Disulfide bond</keyword>
<dbReference type="AlphaFoldDB" id="A0A6G8QDH6"/>
<gene>
    <name evidence="4" type="ORF">GBA63_18955</name>
</gene>
<evidence type="ECO:0000256" key="2">
    <source>
        <dbReference type="ARBA" id="ARBA00023284"/>
    </source>
</evidence>
<organism evidence="4 5">
    <name type="scientific">Rubrobacter tropicus</name>
    <dbReference type="NCBI Taxonomy" id="2653851"/>
    <lineage>
        <taxon>Bacteria</taxon>
        <taxon>Bacillati</taxon>
        <taxon>Actinomycetota</taxon>
        <taxon>Rubrobacteria</taxon>
        <taxon>Rubrobacterales</taxon>
        <taxon>Rubrobacteraceae</taxon>
        <taxon>Rubrobacter</taxon>
    </lineage>
</organism>
<dbReference type="PRINTS" id="PR00160">
    <property type="entry name" value="GLUTAREDOXIN"/>
</dbReference>
<evidence type="ECO:0000313" key="5">
    <source>
        <dbReference type="Proteomes" id="UP000501452"/>
    </source>
</evidence>
<reference evidence="4 5" key="1">
    <citation type="submission" date="2019-10" db="EMBL/GenBank/DDBJ databases">
        <title>Rubrobacter sp nov SCSIO 52090 isolated from a deep-sea sediment in the South China Sea.</title>
        <authorList>
            <person name="Chen R.W."/>
        </authorList>
    </citation>
    <scope>NUCLEOTIDE SEQUENCE [LARGE SCALE GENOMIC DNA]</scope>
    <source>
        <strain evidence="4 5">SCSIO 52909</strain>
    </source>
</reference>
<dbReference type="InterPro" id="IPR011767">
    <property type="entry name" value="GLR_AS"/>
</dbReference>
<dbReference type="GO" id="GO:0045454">
    <property type="term" value="P:cell redox homeostasis"/>
    <property type="evidence" value="ECO:0007669"/>
    <property type="project" value="TreeGrafter"/>
</dbReference>
<proteinExistence type="predicted"/>
<dbReference type="SUPFAM" id="SSF52833">
    <property type="entry name" value="Thioredoxin-like"/>
    <property type="match status" value="1"/>
</dbReference>
<dbReference type="RefSeq" id="WP_166178725.1">
    <property type="nucleotide sequence ID" value="NZ_CP045119.1"/>
</dbReference>
<evidence type="ECO:0000256" key="1">
    <source>
        <dbReference type="ARBA" id="ARBA00023157"/>
    </source>
</evidence>
<dbReference type="InterPro" id="IPR051548">
    <property type="entry name" value="Grx-like_ET"/>
</dbReference>
<protein>
    <submittedName>
        <fullName evidence="4">NrdH-redoxin</fullName>
    </submittedName>
</protein>
<keyword evidence="2" id="KW-0676">Redox-active center</keyword>
<dbReference type="PROSITE" id="PS51354">
    <property type="entry name" value="GLUTAREDOXIN_2"/>
    <property type="match status" value="1"/>
</dbReference>
<dbReference type="EMBL" id="CP045119">
    <property type="protein sequence ID" value="QIN84488.1"/>
    <property type="molecule type" value="Genomic_DNA"/>
</dbReference>
<dbReference type="Pfam" id="PF00462">
    <property type="entry name" value="Glutaredoxin"/>
    <property type="match status" value="1"/>
</dbReference>
<dbReference type="InterPro" id="IPR002109">
    <property type="entry name" value="Glutaredoxin"/>
</dbReference>
<dbReference type="Gene3D" id="3.40.30.10">
    <property type="entry name" value="Glutaredoxin"/>
    <property type="match status" value="1"/>
</dbReference>
<dbReference type="InterPro" id="IPR036249">
    <property type="entry name" value="Thioredoxin-like_sf"/>
</dbReference>
<dbReference type="PANTHER" id="PTHR34386:SF1">
    <property type="entry name" value="GLUTAREDOXIN-LIKE PROTEIN NRDH"/>
    <property type="match status" value="1"/>
</dbReference>
<dbReference type="InterPro" id="IPR014025">
    <property type="entry name" value="Glutaredoxin_subgr"/>
</dbReference>